<evidence type="ECO:0000313" key="7">
    <source>
        <dbReference type="Proteomes" id="UP000228711"/>
    </source>
</evidence>
<keyword evidence="3" id="KW-0408">Iron</keyword>
<dbReference type="PANTHER" id="PTHR43578:SF3">
    <property type="entry name" value="NADH-QUINONE OXIDOREDUCTASE SUBUNIT F"/>
    <property type="match status" value="1"/>
</dbReference>
<proteinExistence type="predicted"/>
<comment type="caution">
    <text evidence="6">The sequence shown here is derived from an EMBL/GenBank/DDBJ whole genome shotgun (WGS) entry which is preliminary data.</text>
</comment>
<accession>A0A2H0YUM8</accession>
<evidence type="ECO:0000256" key="2">
    <source>
        <dbReference type="ARBA" id="ARBA00022723"/>
    </source>
</evidence>
<organism evidence="6 7">
    <name type="scientific">Candidatus Kerfeldbacteria bacterium CG08_land_8_20_14_0_20_42_7</name>
    <dbReference type="NCBI Taxonomy" id="2014245"/>
    <lineage>
        <taxon>Bacteria</taxon>
        <taxon>Candidatus Kerfeldiibacteriota</taxon>
    </lineage>
</organism>
<dbReference type="Pfam" id="PF01512">
    <property type="entry name" value="Complex1_51K"/>
    <property type="match status" value="1"/>
</dbReference>
<protein>
    <recommendedName>
        <fullName evidence="5">NADH-ubiquinone oxidoreductase 51kDa subunit FMN-binding domain-containing protein</fullName>
    </recommendedName>
</protein>
<dbReference type="GO" id="GO:0051539">
    <property type="term" value="F:4 iron, 4 sulfur cluster binding"/>
    <property type="evidence" value="ECO:0007669"/>
    <property type="project" value="UniProtKB-KW"/>
</dbReference>
<keyword evidence="4" id="KW-0411">Iron-sulfur</keyword>
<dbReference type="SUPFAM" id="SSF142019">
    <property type="entry name" value="Nqo1 FMN-binding domain-like"/>
    <property type="match status" value="1"/>
</dbReference>
<reference evidence="7" key="1">
    <citation type="submission" date="2017-09" db="EMBL/GenBank/DDBJ databases">
        <title>Depth-based differentiation of microbial function through sediment-hosted aquifers and enrichment of novel symbionts in the deep terrestrial subsurface.</title>
        <authorList>
            <person name="Probst A.J."/>
            <person name="Ladd B."/>
            <person name="Jarett J.K."/>
            <person name="Geller-Mcgrath D.E."/>
            <person name="Sieber C.M.K."/>
            <person name="Emerson J.B."/>
            <person name="Anantharaman K."/>
            <person name="Thomas B.C."/>
            <person name="Malmstrom R."/>
            <person name="Stieglmeier M."/>
            <person name="Klingl A."/>
            <person name="Woyke T."/>
            <person name="Ryan C.M."/>
            <person name="Banfield J.F."/>
        </authorList>
    </citation>
    <scope>NUCLEOTIDE SEQUENCE [LARGE SCALE GENOMIC DNA]</scope>
</reference>
<dbReference type="EMBL" id="PEXV01000104">
    <property type="protein sequence ID" value="PIS41442.1"/>
    <property type="molecule type" value="Genomic_DNA"/>
</dbReference>
<evidence type="ECO:0000313" key="6">
    <source>
        <dbReference type="EMBL" id="PIS41442.1"/>
    </source>
</evidence>
<dbReference type="Proteomes" id="UP000228711">
    <property type="component" value="Unassembled WGS sequence"/>
</dbReference>
<gene>
    <name evidence="6" type="ORF">COT25_03090</name>
</gene>
<evidence type="ECO:0000256" key="1">
    <source>
        <dbReference type="ARBA" id="ARBA00022485"/>
    </source>
</evidence>
<sequence length="217" mass="24013">MTPSTDIISKIKQAGLTGRGGAGFPTAKKWQAVLDAPNSPKYVVCNVSEGEPGVHKDEYILSHHLSEAMEGVRLAIQTIGALKAIMYLRKDLFRAYGPELKREISHDPIELFEERGGYLSGEETTLLSVLEGKSIEPQIRPPFPTTHGYLGKPTLINNLETFLDVARIADGTFTHTRFYSISGDVPKKGVYEFPEDTTIKYILDASGNLPAKDFLFR</sequence>
<dbReference type="InterPro" id="IPR037225">
    <property type="entry name" value="Nuo51_FMN-bd_sf"/>
</dbReference>
<dbReference type="AlphaFoldDB" id="A0A2H0YUM8"/>
<dbReference type="InterPro" id="IPR011538">
    <property type="entry name" value="Nuo51_FMN-bd"/>
</dbReference>
<name>A0A2H0YUM8_9BACT</name>
<evidence type="ECO:0000259" key="5">
    <source>
        <dbReference type="Pfam" id="PF01512"/>
    </source>
</evidence>
<evidence type="ECO:0000256" key="3">
    <source>
        <dbReference type="ARBA" id="ARBA00023004"/>
    </source>
</evidence>
<keyword evidence="1" id="KW-0004">4Fe-4S</keyword>
<dbReference type="PANTHER" id="PTHR43578">
    <property type="entry name" value="NADH-QUINONE OXIDOREDUCTASE SUBUNIT F"/>
    <property type="match status" value="1"/>
</dbReference>
<dbReference type="Gene3D" id="3.40.50.11540">
    <property type="entry name" value="NADH-ubiquinone oxidoreductase 51kDa subunit"/>
    <property type="match status" value="1"/>
</dbReference>
<keyword evidence="2" id="KW-0479">Metal-binding</keyword>
<feature type="domain" description="NADH-ubiquinone oxidoreductase 51kDa subunit FMN-binding" evidence="5">
    <location>
        <begin position="11"/>
        <end position="166"/>
    </location>
</feature>
<evidence type="ECO:0000256" key="4">
    <source>
        <dbReference type="ARBA" id="ARBA00023014"/>
    </source>
</evidence>
<dbReference type="GO" id="GO:0046872">
    <property type="term" value="F:metal ion binding"/>
    <property type="evidence" value="ECO:0007669"/>
    <property type="project" value="UniProtKB-KW"/>
</dbReference>